<evidence type="ECO:0000256" key="9">
    <source>
        <dbReference type="PROSITE-ProRule" id="PRU00169"/>
    </source>
</evidence>
<dbReference type="InterPro" id="IPR035965">
    <property type="entry name" value="PAS-like_dom_sf"/>
</dbReference>
<dbReference type="PROSITE" id="PS50110">
    <property type="entry name" value="RESPONSE_REGULATORY"/>
    <property type="match status" value="1"/>
</dbReference>
<accession>A0A7V2SW26</accession>
<evidence type="ECO:0000256" key="4">
    <source>
        <dbReference type="ARBA" id="ARBA00022679"/>
    </source>
</evidence>
<dbReference type="PRINTS" id="PR00344">
    <property type="entry name" value="BCTRLSENSOR"/>
</dbReference>
<dbReference type="SUPFAM" id="SSF55874">
    <property type="entry name" value="ATPase domain of HSP90 chaperone/DNA topoisomerase II/histidine kinase"/>
    <property type="match status" value="1"/>
</dbReference>
<dbReference type="InterPro" id="IPR036097">
    <property type="entry name" value="HisK_dim/P_sf"/>
</dbReference>
<dbReference type="CDD" id="cd00130">
    <property type="entry name" value="PAS"/>
    <property type="match status" value="1"/>
</dbReference>
<evidence type="ECO:0000313" key="13">
    <source>
        <dbReference type="EMBL" id="HFC47028.1"/>
    </source>
</evidence>
<evidence type="ECO:0000259" key="12">
    <source>
        <dbReference type="PROSITE" id="PS50112"/>
    </source>
</evidence>
<dbReference type="InterPro" id="IPR003661">
    <property type="entry name" value="HisK_dim/P_dom"/>
</dbReference>
<dbReference type="AlphaFoldDB" id="A0A7V2SW26"/>
<gene>
    <name evidence="13" type="ORF">ENJ63_04015</name>
</gene>
<dbReference type="SUPFAM" id="SSF55785">
    <property type="entry name" value="PYP-like sensor domain (PAS domain)"/>
    <property type="match status" value="1"/>
</dbReference>
<dbReference type="SUPFAM" id="SSF52172">
    <property type="entry name" value="CheY-like"/>
    <property type="match status" value="1"/>
</dbReference>
<dbReference type="PANTHER" id="PTHR43065">
    <property type="entry name" value="SENSOR HISTIDINE KINASE"/>
    <property type="match status" value="1"/>
</dbReference>
<dbReference type="PANTHER" id="PTHR43065:SF46">
    <property type="entry name" value="C4-DICARBOXYLATE TRANSPORT SENSOR PROTEIN DCTB"/>
    <property type="match status" value="1"/>
</dbReference>
<evidence type="ECO:0000256" key="8">
    <source>
        <dbReference type="ARBA" id="ARBA00023012"/>
    </source>
</evidence>
<feature type="non-terminal residue" evidence="13">
    <location>
        <position position="551"/>
    </location>
</feature>
<keyword evidence="8" id="KW-0902">Two-component regulatory system</keyword>
<dbReference type="SUPFAM" id="SSF47384">
    <property type="entry name" value="Homodimeric domain of signal transducing histidine kinase"/>
    <property type="match status" value="1"/>
</dbReference>
<dbReference type="GO" id="GO:0000155">
    <property type="term" value="F:phosphorelay sensor kinase activity"/>
    <property type="evidence" value="ECO:0007669"/>
    <property type="project" value="InterPro"/>
</dbReference>
<dbReference type="InterPro" id="IPR036890">
    <property type="entry name" value="HATPase_C_sf"/>
</dbReference>
<feature type="domain" description="Histidine kinase" evidence="10">
    <location>
        <begin position="259"/>
        <end position="482"/>
    </location>
</feature>
<keyword evidence="5" id="KW-0547">Nucleotide-binding</keyword>
<dbReference type="InterPro" id="IPR001789">
    <property type="entry name" value="Sig_transdc_resp-reg_receiver"/>
</dbReference>
<dbReference type="GO" id="GO:0005524">
    <property type="term" value="F:ATP binding"/>
    <property type="evidence" value="ECO:0007669"/>
    <property type="project" value="UniProtKB-KW"/>
</dbReference>
<proteinExistence type="predicted"/>
<dbReference type="Gene3D" id="3.30.565.10">
    <property type="entry name" value="Histidine kinase-like ATPase, C-terminal domain"/>
    <property type="match status" value="1"/>
</dbReference>
<dbReference type="SMART" id="SM00387">
    <property type="entry name" value="HATPase_c"/>
    <property type="match status" value="1"/>
</dbReference>
<organism evidence="13">
    <name type="scientific">Dissulfuribacter thermophilus</name>
    <dbReference type="NCBI Taxonomy" id="1156395"/>
    <lineage>
        <taxon>Bacteria</taxon>
        <taxon>Pseudomonadati</taxon>
        <taxon>Thermodesulfobacteriota</taxon>
        <taxon>Dissulfuribacteria</taxon>
        <taxon>Dissulfuribacterales</taxon>
        <taxon>Dissulfuribacteraceae</taxon>
        <taxon>Dissulfuribacter</taxon>
    </lineage>
</organism>
<dbReference type="PROSITE" id="PS50112">
    <property type="entry name" value="PAS"/>
    <property type="match status" value="1"/>
</dbReference>
<dbReference type="Proteomes" id="UP000885797">
    <property type="component" value="Unassembled WGS sequence"/>
</dbReference>
<protein>
    <recommendedName>
        <fullName evidence="2">histidine kinase</fullName>
        <ecNumber evidence="2">2.7.13.3</ecNumber>
    </recommendedName>
</protein>
<dbReference type="EMBL" id="DRND01000317">
    <property type="protein sequence ID" value="HFC47028.1"/>
    <property type="molecule type" value="Genomic_DNA"/>
</dbReference>
<comment type="catalytic activity">
    <reaction evidence="1">
        <text>ATP + protein L-histidine = ADP + protein N-phospho-L-histidine.</text>
        <dbReference type="EC" id="2.7.13.3"/>
    </reaction>
</comment>
<dbReference type="CDD" id="cd00082">
    <property type="entry name" value="HisKA"/>
    <property type="match status" value="1"/>
</dbReference>
<evidence type="ECO:0000256" key="6">
    <source>
        <dbReference type="ARBA" id="ARBA00022777"/>
    </source>
</evidence>
<feature type="domain" description="Response regulatory" evidence="11">
    <location>
        <begin position="508"/>
        <end position="551"/>
    </location>
</feature>
<evidence type="ECO:0000256" key="7">
    <source>
        <dbReference type="ARBA" id="ARBA00022840"/>
    </source>
</evidence>
<dbReference type="InterPro" id="IPR011006">
    <property type="entry name" value="CheY-like_superfamily"/>
</dbReference>
<evidence type="ECO:0000256" key="2">
    <source>
        <dbReference type="ARBA" id="ARBA00012438"/>
    </source>
</evidence>
<dbReference type="NCBIfam" id="TIGR00229">
    <property type="entry name" value="sensory_box"/>
    <property type="match status" value="1"/>
</dbReference>
<name>A0A7V2SW26_9BACT</name>
<feature type="domain" description="PAS" evidence="12">
    <location>
        <begin position="118"/>
        <end position="192"/>
    </location>
</feature>
<dbReference type="SMART" id="SM00091">
    <property type="entry name" value="PAS"/>
    <property type="match status" value="2"/>
</dbReference>
<dbReference type="InterPro" id="IPR005467">
    <property type="entry name" value="His_kinase_dom"/>
</dbReference>
<keyword evidence="7" id="KW-0067">ATP-binding</keyword>
<dbReference type="Gene3D" id="3.40.50.2300">
    <property type="match status" value="1"/>
</dbReference>
<dbReference type="InterPro" id="IPR004358">
    <property type="entry name" value="Sig_transdc_His_kin-like_C"/>
</dbReference>
<dbReference type="Pfam" id="PF02518">
    <property type="entry name" value="HATPase_c"/>
    <property type="match status" value="1"/>
</dbReference>
<dbReference type="InterPro" id="IPR013767">
    <property type="entry name" value="PAS_fold"/>
</dbReference>
<dbReference type="Gene3D" id="1.10.287.130">
    <property type="match status" value="1"/>
</dbReference>
<dbReference type="SMART" id="SM00388">
    <property type="entry name" value="HisKA"/>
    <property type="match status" value="1"/>
</dbReference>
<sequence>MDRIAGFYKEILDKLDSYCLVCDSKKRVIFANRALVEDRGGLRDDTTCHELLFYITDECPWCQQQRVLEGRAVQRDIFNPSDTANYSLVVIPVPLENGTTGCLHILNRISEGDLERKKAERYARFLEQIIENAPIMIFGNKNGKICLFNEECQKVTGYSREEVLGKDLFDLFVTEEDMPRVRQHCKLVLSGGFEPGFEFSWRTKSGQLRRIMWNCMLLEDPNGEPIVFGMGVDVTEQRRLEQQFLQAQKMETVGRMAGGLAHDINNFLTAVRTSAELALMDTSDLRNVQANLERILKAVERTSSLTRQLLTFSRKEIIRPEFLDVNEVIEGLFDMLSKLLGEDIRLETILRRDVGTIFADRNQLEQILVNLAVNARDAMPKGGVLQIETDMTRVEGGDFPEKIGLESGEYVIISVSDTGEGIDPKIISYVFDPFFTTKPRGQGTGLGLSTVYSIVKQNGGHISIYSEQGKGTTFKIYWPISHEKDGQQSEASDLERGKLQDLASKGETILVTEDDPIVLETVSSLLESLGYKVFRAKDAQEAIEIAKLYAG</sequence>
<keyword evidence="6 13" id="KW-0418">Kinase</keyword>
<dbReference type="EC" id="2.7.13.3" evidence="2"/>
<evidence type="ECO:0000256" key="3">
    <source>
        <dbReference type="ARBA" id="ARBA00022553"/>
    </source>
</evidence>
<dbReference type="InterPro" id="IPR003594">
    <property type="entry name" value="HATPase_dom"/>
</dbReference>
<keyword evidence="4" id="KW-0808">Transferase</keyword>
<comment type="caution">
    <text evidence="13">The sequence shown here is derived from an EMBL/GenBank/DDBJ whole genome shotgun (WGS) entry which is preliminary data.</text>
</comment>
<comment type="caution">
    <text evidence="9">Lacks conserved residue(s) required for the propagation of feature annotation.</text>
</comment>
<dbReference type="Pfam" id="PF00989">
    <property type="entry name" value="PAS"/>
    <property type="match status" value="1"/>
</dbReference>
<keyword evidence="3" id="KW-0597">Phosphoprotein</keyword>
<evidence type="ECO:0000256" key="5">
    <source>
        <dbReference type="ARBA" id="ARBA00022741"/>
    </source>
</evidence>
<dbReference type="Pfam" id="PF00512">
    <property type="entry name" value="HisKA"/>
    <property type="match status" value="1"/>
</dbReference>
<reference evidence="13" key="1">
    <citation type="journal article" date="2020" name="mSystems">
        <title>Genome- and Community-Level Interaction Insights into Carbon Utilization and Element Cycling Functions of Hydrothermarchaeota in Hydrothermal Sediment.</title>
        <authorList>
            <person name="Zhou Z."/>
            <person name="Liu Y."/>
            <person name="Xu W."/>
            <person name="Pan J."/>
            <person name="Luo Z.H."/>
            <person name="Li M."/>
        </authorList>
    </citation>
    <scope>NUCLEOTIDE SEQUENCE [LARGE SCALE GENOMIC DNA]</scope>
    <source>
        <strain evidence="13">HyVt-503</strain>
    </source>
</reference>
<evidence type="ECO:0000259" key="11">
    <source>
        <dbReference type="PROSITE" id="PS50110"/>
    </source>
</evidence>
<dbReference type="PROSITE" id="PS50109">
    <property type="entry name" value="HIS_KIN"/>
    <property type="match status" value="1"/>
</dbReference>
<dbReference type="InterPro" id="IPR000014">
    <property type="entry name" value="PAS"/>
</dbReference>
<dbReference type="Gene3D" id="3.30.450.20">
    <property type="entry name" value="PAS domain"/>
    <property type="match status" value="1"/>
</dbReference>
<evidence type="ECO:0000259" key="10">
    <source>
        <dbReference type="PROSITE" id="PS50109"/>
    </source>
</evidence>
<dbReference type="GO" id="GO:0006355">
    <property type="term" value="P:regulation of DNA-templated transcription"/>
    <property type="evidence" value="ECO:0007669"/>
    <property type="project" value="InterPro"/>
</dbReference>
<evidence type="ECO:0000256" key="1">
    <source>
        <dbReference type="ARBA" id="ARBA00000085"/>
    </source>
</evidence>